<dbReference type="InterPro" id="IPR005273">
    <property type="entry name" value="Ura-DNA_glyco_family4"/>
</dbReference>
<evidence type="ECO:0000256" key="2">
    <source>
        <dbReference type="ARBA" id="ARBA00019403"/>
    </source>
</evidence>
<evidence type="ECO:0000256" key="8">
    <source>
        <dbReference type="ARBA" id="ARBA00023014"/>
    </source>
</evidence>
<dbReference type="InterPro" id="IPR051536">
    <property type="entry name" value="UDG_Type-4/5"/>
</dbReference>
<evidence type="ECO:0000313" key="12">
    <source>
        <dbReference type="EMBL" id="GIZ51384.1"/>
    </source>
</evidence>
<evidence type="ECO:0000256" key="7">
    <source>
        <dbReference type="ARBA" id="ARBA00023004"/>
    </source>
</evidence>
<dbReference type="PANTHER" id="PTHR33693">
    <property type="entry name" value="TYPE-5 URACIL-DNA GLYCOSYLASE"/>
    <property type="match status" value="1"/>
</dbReference>
<keyword evidence="8" id="KW-0411">Iron-sulfur</keyword>
<evidence type="ECO:0000256" key="4">
    <source>
        <dbReference type="ARBA" id="ARBA00022723"/>
    </source>
</evidence>
<evidence type="ECO:0000259" key="11">
    <source>
        <dbReference type="SMART" id="SM00986"/>
    </source>
</evidence>
<keyword evidence="5" id="KW-0227">DNA damage</keyword>
<dbReference type="SUPFAM" id="SSF52141">
    <property type="entry name" value="Uracil-DNA glycosylase-like"/>
    <property type="match status" value="1"/>
</dbReference>
<keyword evidence="4" id="KW-0479">Metal-binding</keyword>
<keyword evidence="13" id="KW-1185">Reference proteome</keyword>
<keyword evidence="7" id="KW-0408">Iron</keyword>
<dbReference type="Pfam" id="PF03167">
    <property type="entry name" value="UDG"/>
    <property type="match status" value="1"/>
</dbReference>
<sequence length="226" mass="24598">MPNTRSRGADTPVDPPAPGSRVRRPAAPLVAPQNGDLRLVRAAAAHCQACPLYRDATRTVFGEGPDHARVMLVGEQPGDREDLQGHPFVGPAGQLLDRALEAAGIDRNGVYVTNAVKHFKFEMRGKRRLHKKPVDSEIGACHQWLARELALVRPEIIVALGATAARSLLGRATPVEANRGRFMPFAGDGRLLITIHPSFLLRMPDEARHAAYDRFVADLRLAAPGH</sequence>
<dbReference type="PANTHER" id="PTHR33693:SF9">
    <property type="entry name" value="TYPE-4 URACIL-DNA GLYCOSYLASE"/>
    <property type="match status" value="1"/>
</dbReference>
<evidence type="ECO:0000313" key="13">
    <source>
        <dbReference type="Proteomes" id="UP000887222"/>
    </source>
</evidence>
<evidence type="ECO:0000256" key="6">
    <source>
        <dbReference type="ARBA" id="ARBA00022801"/>
    </source>
</evidence>
<dbReference type="RefSeq" id="WP_238482343.1">
    <property type="nucleotide sequence ID" value="NZ_BPMK01000005.1"/>
</dbReference>
<feature type="domain" description="Uracil-DNA glycosylase-like" evidence="11">
    <location>
        <begin position="61"/>
        <end position="220"/>
    </location>
</feature>
<dbReference type="SMART" id="SM00986">
    <property type="entry name" value="UDG"/>
    <property type="match status" value="1"/>
</dbReference>
<dbReference type="NCBIfam" id="TIGR03914">
    <property type="entry name" value="UDG_fam_dom"/>
    <property type="match status" value="1"/>
</dbReference>
<organism evidence="12 13">
    <name type="scientific">Noviherbaspirillum aridicola</name>
    <dbReference type="NCBI Taxonomy" id="2849687"/>
    <lineage>
        <taxon>Bacteria</taxon>
        <taxon>Pseudomonadati</taxon>
        <taxon>Pseudomonadota</taxon>
        <taxon>Betaproteobacteria</taxon>
        <taxon>Burkholderiales</taxon>
        <taxon>Oxalobacteraceae</taxon>
        <taxon>Noviherbaspirillum</taxon>
    </lineage>
</organism>
<proteinExistence type="inferred from homology"/>
<dbReference type="InterPro" id="IPR036895">
    <property type="entry name" value="Uracil-DNA_glycosylase-like_sf"/>
</dbReference>
<evidence type="ECO:0000256" key="5">
    <source>
        <dbReference type="ARBA" id="ARBA00022763"/>
    </source>
</evidence>
<name>A0ABQ4Q2Q1_9BURK</name>
<dbReference type="EMBL" id="BPMK01000005">
    <property type="protein sequence ID" value="GIZ51384.1"/>
    <property type="molecule type" value="Genomic_DNA"/>
</dbReference>
<dbReference type="Proteomes" id="UP000887222">
    <property type="component" value="Unassembled WGS sequence"/>
</dbReference>
<dbReference type="Gene3D" id="3.40.470.10">
    <property type="entry name" value="Uracil-DNA glycosylase-like domain"/>
    <property type="match status" value="1"/>
</dbReference>
<evidence type="ECO:0000256" key="1">
    <source>
        <dbReference type="ARBA" id="ARBA00006521"/>
    </source>
</evidence>
<evidence type="ECO:0000256" key="9">
    <source>
        <dbReference type="ARBA" id="ARBA00023204"/>
    </source>
</evidence>
<dbReference type="InterPro" id="IPR005122">
    <property type="entry name" value="Uracil-DNA_glycosylase-like"/>
</dbReference>
<feature type="region of interest" description="Disordered" evidence="10">
    <location>
        <begin position="1"/>
        <end position="26"/>
    </location>
</feature>
<evidence type="ECO:0000256" key="10">
    <source>
        <dbReference type="SAM" id="MobiDB-lite"/>
    </source>
</evidence>
<keyword evidence="6" id="KW-0378">Hydrolase</keyword>
<dbReference type="SMART" id="SM00987">
    <property type="entry name" value="UreE_C"/>
    <property type="match status" value="1"/>
</dbReference>
<dbReference type="NCBIfam" id="TIGR00758">
    <property type="entry name" value="UDG_fam4"/>
    <property type="match status" value="1"/>
</dbReference>
<gene>
    <name evidence="12" type="ORF">NCCP691_13980</name>
</gene>
<accession>A0ABQ4Q2Q1</accession>
<protein>
    <recommendedName>
        <fullName evidence="2">Type-4 uracil-DNA glycosylase</fullName>
    </recommendedName>
</protein>
<reference evidence="12 13" key="1">
    <citation type="journal article" date="2022" name="Int. J. Syst. Evol. Microbiol.">
        <title>Noviherbaspirillum aridicola sp. nov., isolated from an arid soil in Pakistan.</title>
        <authorList>
            <person name="Khan I.U."/>
            <person name="Saqib M."/>
            <person name="Amin A."/>
            <person name="Hussain F."/>
            <person name="Li L."/>
            <person name="Liu Y.H."/>
            <person name="Fang B.Z."/>
            <person name="Ahmed I."/>
            <person name="Li W.J."/>
        </authorList>
    </citation>
    <scope>NUCLEOTIDE SEQUENCE [LARGE SCALE GENOMIC DNA]</scope>
    <source>
        <strain evidence="12 13">NCCP-691</strain>
    </source>
</reference>
<keyword evidence="9" id="KW-0234">DNA repair</keyword>
<keyword evidence="3" id="KW-0004">4Fe-4S</keyword>
<evidence type="ECO:0000256" key="3">
    <source>
        <dbReference type="ARBA" id="ARBA00022485"/>
    </source>
</evidence>
<dbReference type="CDD" id="cd10030">
    <property type="entry name" value="UDG-F4_TTUDGA_SPO1dp_like"/>
    <property type="match status" value="1"/>
</dbReference>
<comment type="caution">
    <text evidence="12">The sequence shown here is derived from an EMBL/GenBank/DDBJ whole genome shotgun (WGS) entry which is preliminary data.</text>
</comment>
<comment type="similarity">
    <text evidence="1">Belongs to the uracil-DNA glycosylase (UDG) superfamily. Type 4 (UDGa) family.</text>
</comment>